<comment type="caution">
    <text evidence="1">The sequence shown here is derived from an EMBL/GenBank/DDBJ whole genome shotgun (WGS) entry which is preliminary data.</text>
</comment>
<sequence>MTTSTHDKVMARVLDQARREFPNVRFSLNGATWTAAVGSGALTATSVSRLLAQLRLKEELAADHPGWSIWISDGGRWYATRRTELTKREADAGCARTVEAASPADLVEGLAEQARRAEEAS</sequence>
<proteinExistence type="predicted"/>
<organism evidence="1 2">
    <name type="scientific">Streptosporangium jomthongense</name>
    <dbReference type="NCBI Taxonomy" id="1193683"/>
    <lineage>
        <taxon>Bacteria</taxon>
        <taxon>Bacillati</taxon>
        <taxon>Actinomycetota</taxon>
        <taxon>Actinomycetes</taxon>
        <taxon>Streptosporangiales</taxon>
        <taxon>Streptosporangiaceae</taxon>
        <taxon>Streptosporangium</taxon>
    </lineage>
</organism>
<gene>
    <name evidence="1" type="ORF">ACFOYY_25140</name>
</gene>
<name>A0ABV8F826_9ACTN</name>
<evidence type="ECO:0000313" key="2">
    <source>
        <dbReference type="Proteomes" id="UP001595698"/>
    </source>
</evidence>
<dbReference type="RefSeq" id="WP_386192598.1">
    <property type="nucleotide sequence ID" value="NZ_JBHSBC010000030.1"/>
</dbReference>
<protein>
    <submittedName>
        <fullName evidence="1">Uncharacterized protein</fullName>
    </submittedName>
</protein>
<keyword evidence="2" id="KW-1185">Reference proteome</keyword>
<dbReference type="Proteomes" id="UP001595698">
    <property type="component" value="Unassembled WGS sequence"/>
</dbReference>
<evidence type="ECO:0000313" key="1">
    <source>
        <dbReference type="EMBL" id="MFC3983438.1"/>
    </source>
</evidence>
<dbReference type="EMBL" id="JBHSBC010000030">
    <property type="protein sequence ID" value="MFC3983438.1"/>
    <property type="molecule type" value="Genomic_DNA"/>
</dbReference>
<accession>A0ABV8F826</accession>
<reference evidence="2" key="1">
    <citation type="journal article" date="2019" name="Int. J. Syst. Evol. Microbiol.">
        <title>The Global Catalogue of Microorganisms (GCM) 10K type strain sequencing project: providing services to taxonomists for standard genome sequencing and annotation.</title>
        <authorList>
            <consortium name="The Broad Institute Genomics Platform"/>
            <consortium name="The Broad Institute Genome Sequencing Center for Infectious Disease"/>
            <person name="Wu L."/>
            <person name="Ma J."/>
        </authorList>
    </citation>
    <scope>NUCLEOTIDE SEQUENCE [LARGE SCALE GENOMIC DNA]</scope>
    <source>
        <strain evidence="2">TBRC 7912</strain>
    </source>
</reference>